<reference evidence="1" key="1">
    <citation type="journal article" date="2020" name="New Phytol.">
        <title>Comparative genomics reveals dynamic genome evolution in host specialist ectomycorrhizal fungi.</title>
        <authorList>
            <person name="Lofgren L.A."/>
            <person name="Nguyen N.H."/>
            <person name="Vilgalys R."/>
            <person name="Ruytinx J."/>
            <person name="Liao H.L."/>
            <person name="Branco S."/>
            <person name="Kuo A."/>
            <person name="LaButti K."/>
            <person name="Lipzen A."/>
            <person name="Andreopoulos W."/>
            <person name="Pangilinan J."/>
            <person name="Riley R."/>
            <person name="Hundley H."/>
            <person name="Na H."/>
            <person name="Barry K."/>
            <person name="Grigoriev I.V."/>
            <person name="Stajich J.E."/>
            <person name="Kennedy P.G."/>
        </authorList>
    </citation>
    <scope>NUCLEOTIDE SEQUENCE</scope>
    <source>
        <strain evidence="1">MN1</strain>
    </source>
</reference>
<dbReference type="AlphaFoldDB" id="A0A9P7E0T9"/>
<evidence type="ECO:0000313" key="2">
    <source>
        <dbReference type="Proteomes" id="UP000807769"/>
    </source>
</evidence>
<dbReference type="RefSeq" id="XP_041188281.1">
    <property type="nucleotide sequence ID" value="XM_041333392.1"/>
</dbReference>
<organism evidence="1 2">
    <name type="scientific">Suillus subaureus</name>
    <dbReference type="NCBI Taxonomy" id="48587"/>
    <lineage>
        <taxon>Eukaryota</taxon>
        <taxon>Fungi</taxon>
        <taxon>Dikarya</taxon>
        <taxon>Basidiomycota</taxon>
        <taxon>Agaricomycotina</taxon>
        <taxon>Agaricomycetes</taxon>
        <taxon>Agaricomycetidae</taxon>
        <taxon>Boletales</taxon>
        <taxon>Suillineae</taxon>
        <taxon>Suillaceae</taxon>
        <taxon>Suillus</taxon>
    </lineage>
</organism>
<sequence length="153" mass="16956">MVKGAARKKKEEVKEHAVARKAAQVAQQAAVQGAGAVACFTGSFSTKNKDDLIDIAGTLQISTAGTKPELLKAIKEYFKSHPELKTNKCFWKSCKKVTKSKSMMVSILVDVEKGEYVENMVGFNHQGEHISTIDRNKKKVPPSTFQCHHLVYF</sequence>
<accession>A0A9P7E0T9</accession>
<proteinExistence type="predicted"/>
<evidence type="ECO:0008006" key="3">
    <source>
        <dbReference type="Google" id="ProtNLM"/>
    </source>
</evidence>
<dbReference type="Proteomes" id="UP000807769">
    <property type="component" value="Unassembled WGS sequence"/>
</dbReference>
<protein>
    <recommendedName>
        <fullName evidence="3">SAP domain-containing protein</fullName>
    </recommendedName>
</protein>
<name>A0A9P7E0T9_9AGAM</name>
<gene>
    <name evidence="1" type="ORF">BJ212DRAFT_1303284</name>
</gene>
<keyword evidence="2" id="KW-1185">Reference proteome</keyword>
<dbReference type="GeneID" id="64627409"/>
<evidence type="ECO:0000313" key="1">
    <source>
        <dbReference type="EMBL" id="KAG1807823.1"/>
    </source>
</evidence>
<comment type="caution">
    <text evidence="1">The sequence shown here is derived from an EMBL/GenBank/DDBJ whole genome shotgun (WGS) entry which is preliminary data.</text>
</comment>
<dbReference type="EMBL" id="JABBWG010000041">
    <property type="protein sequence ID" value="KAG1807823.1"/>
    <property type="molecule type" value="Genomic_DNA"/>
</dbReference>
<dbReference type="OrthoDB" id="5569309at2759"/>